<feature type="chain" id="PRO_5025383675" evidence="5">
    <location>
        <begin position="24"/>
        <end position="478"/>
    </location>
</feature>
<dbReference type="SMART" id="SM00369">
    <property type="entry name" value="LRR_TYP"/>
    <property type="match status" value="7"/>
</dbReference>
<evidence type="ECO:0000256" key="1">
    <source>
        <dbReference type="ARBA" id="ARBA00022614"/>
    </source>
</evidence>
<keyword evidence="7" id="KW-0121">Carboxypeptidase</keyword>
<evidence type="ECO:0000256" key="4">
    <source>
        <dbReference type="SAM" id="Phobius"/>
    </source>
</evidence>
<gene>
    <name evidence="7" type="primary">Cpn2_0</name>
    <name evidence="7" type="ORF">FJT64_008739</name>
</gene>
<evidence type="ECO:0000313" key="8">
    <source>
        <dbReference type="Proteomes" id="UP000440578"/>
    </source>
</evidence>
<evidence type="ECO:0000259" key="6">
    <source>
        <dbReference type="SMART" id="SM00082"/>
    </source>
</evidence>
<evidence type="ECO:0000256" key="3">
    <source>
        <dbReference type="ARBA" id="ARBA00022737"/>
    </source>
</evidence>
<dbReference type="GO" id="GO:0004180">
    <property type="term" value="F:carboxypeptidase activity"/>
    <property type="evidence" value="ECO:0007669"/>
    <property type="project" value="UniProtKB-KW"/>
</dbReference>
<evidence type="ECO:0000313" key="7">
    <source>
        <dbReference type="EMBL" id="KAF0293452.1"/>
    </source>
</evidence>
<dbReference type="SUPFAM" id="SSF52058">
    <property type="entry name" value="L domain-like"/>
    <property type="match status" value="1"/>
</dbReference>
<keyword evidence="7" id="KW-0378">Hydrolase</keyword>
<reference evidence="7 8" key="1">
    <citation type="submission" date="2019-07" db="EMBL/GenBank/DDBJ databases">
        <title>Draft genome assembly of a fouling barnacle, Amphibalanus amphitrite (Darwin, 1854): The first reference genome for Thecostraca.</title>
        <authorList>
            <person name="Kim W."/>
        </authorList>
    </citation>
    <scope>NUCLEOTIDE SEQUENCE [LARGE SCALE GENOMIC DNA]</scope>
    <source>
        <strain evidence="7">SNU_AA5</strain>
        <tissue evidence="7">Soma without cirri and trophi</tissue>
    </source>
</reference>
<keyword evidence="8" id="KW-1185">Reference proteome</keyword>
<keyword evidence="4" id="KW-0812">Transmembrane</keyword>
<evidence type="ECO:0000256" key="5">
    <source>
        <dbReference type="SAM" id="SignalP"/>
    </source>
</evidence>
<keyword evidence="1" id="KW-0433">Leucine-rich repeat</keyword>
<dbReference type="InterPro" id="IPR000483">
    <property type="entry name" value="Cys-rich_flank_reg_C"/>
</dbReference>
<accession>A0A6A4VRW8</accession>
<evidence type="ECO:0000256" key="2">
    <source>
        <dbReference type="ARBA" id="ARBA00022729"/>
    </source>
</evidence>
<dbReference type="InterPro" id="IPR003591">
    <property type="entry name" value="Leu-rich_rpt_typical-subtyp"/>
</dbReference>
<sequence length="478" mass="52495">MPAPNAVPRLAALLCLLAAGVGGSLYADLFGSSASVCTEQSPLGAPCLCPREQSRLHQGADCSDRQIAELPAELELPDGIPSVSFQQNRIAEVKRDQFRYNAAVEVLRLSKNRIAAVGPRAFSNLPGLELLLLDKNGLAEIDATAFEGLTRLARLDLGFNQLRTLEPSLFSGTAIRELQLHYNPLVTLAPDTMLFLPQLQKIDLDSTDLSELPAELFASCPHLITLLVPHNRLTEIPHQTLRRAAGLRHLDLSGNQLQTVPAGAFAECPELRRLVLSSMKTLQRVEGHAFSGLDQLEELLCQFNPALTEVDASAFRHEGSERFLASLQLVDLKENALTQLSAELLPWSSVEFIDLEMNPWTCDCELEWVTGVNHSFKQEPLFKCSEPPTVSGRAIHTLKAEEFVCEDEGANIALIVCLTLLGVGVAAGLIFALWKFNVCETMEKKLTTRPKYGAVPVRSHPDKIEVEGLEWDRNDIGV</sequence>
<dbReference type="Proteomes" id="UP000440578">
    <property type="component" value="Unassembled WGS sequence"/>
</dbReference>
<keyword evidence="3" id="KW-0677">Repeat</keyword>
<dbReference type="AlphaFoldDB" id="A0A6A4VRW8"/>
<feature type="domain" description="LRRCT" evidence="6">
    <location>
        <begin position="358"/>
        <end position="406"/>
    </location>
</feature>
<dbReference type="PROSITE" id="PS51450">
    <property type="entry name" value="LRR"/>
    <property type="match status" value="1"/>
</dbReference>
<dbReference type="SMART" id="SM00082">
    <property type="entry name" value="LRRCT"/>
    <property type="match status" value="1"/>
</dbReference>
<dbReference type="PANTHER" id="PTHR24366">
    <property type="entry name" value="IG(IMMUNOGLOBULIN) AND LRR(LEUCINE RICH REPEAT) DOMAINS"/>
    <property type="match status" value="1"/>
</dbReference>
<dbReference type="OrthoDB" id="635273at2759"/>
<keyword evidence="4" id="KW-0472">Membrane</keyword>
<dbReference type="PANTHER" id="PTHR24366:SF96">
    <property type="entry name" value="LEUCINE RICH REPEAT CONTAINING 53"/>
    <property type="match status" value="1"/>
</dbReference>
<keyword evidence="2 5" id="KW-0732">Signal</keyword>
<dbReference type="EMBL" id="VIIS01001746">
    <property type="protein sequence ID" value="KAF0293452.1"/>
    <property type="molecule type" value="Genomic_DNA"/>
</dbReference>
<keyword evidence="4" id="KW-1133">Transmembrane helix</keyword>
<feature type="transmembrane region" description="Helical" evidence="4">
    <location>
        <begin position="412"/>
        <end position="434"/>
    </location>
</feature>
<dbReference type="Gene3D" id="3.80.10.10">
    <property type="entry name" value="Ribonuclease Inhibitor"/>
    <property type="match status" value="2"/>
</dbReference>
<keyword evidence="7" id="KW-0645">Protease</keyword>
<protein>
    <submittedName>
        <fullName evidence="7">Carboxypeptidase N subunit 2</fullName>
    </submittedName>
</protein>
<comment type="caution">
    <text evidence="7">The sequence shown here is derived from an EMBL/GenBank/DDBJ whole genome shotgun (WGS) entry which is preliminary data.</text>
</comment>
<dbReference type="InterPro" id="IPR001611">
    <property type="entry name" value="Leu-rich_rpt"/>
</dbReference>
<feature type="signal peptide" evidence="5">
    <location>
        <begin position="1"/>
        <end position="23"/>
    </location>
</feature>
<organism evidence="7 8">
    <name type="scientific">Amphibalanus amphitrite</name>
    <name type="common">Striped barnacle</name>
    <name type="synonym">Balanus amphitrite</name>
    <dbReference type="NCBI Taxonomy" id="1232801"/>
    <lineage>
        <taxon>Eukaryota</taxon>
        <taxon>Metazoa</taxon>
        <taxon>Ecdysozoa</taxon>
        <taxon>Arthropoda</taxon>
        <taxon>Crustacea</taxon>
        <taxon>Multicrustacea</taxon>
        <taxon>Cirripedia</taxon>
        <taxon>Thoracica</taxon>
        <taxon>Thoracicalcarea</taxon>
        <taxon>Balanomorpha</taxon>
        <taxon>Balanoidea</taxon>
        <taxon>Balanidae</taxon>
        <taxon>Amphibalaninae</taxon>
        <taxon>Amphibalanus</taxon>
    </lineage>
</organism>
<proteinExistence type="predicted"/>
<name>A0A6A4VRW8_AMPAM</name>
<dbReference type="Pfam" id="PF13855">
    <property type="entry name" value="LRR_8"/>
    <property type="match status" value="2"/>
</dbReference>
<dbReference type="InterPro" id="IPR032675">
    <property type="entry name" value="LRR_dom_sf"/>
</dbReference>